<dbReference type="Pfam" id="PF02350">
    <property type="entry name" value="Epimerase_2"/>
    <property type="match status" value="1"/>
</dbReference>
<dbReference type="SUPFAM" id="SSF53756">
    <property type="entry name" value="UDP-Glycosyltransferase/glycogen phosphorylase"/>
    <property type="match status" value="1"/>
</dbReference>
<dbReference type="Gene3D" id="3.40.50.2000">
    <property type="entry name" value="Glycogen Phosphorylase B"/>
    <property type="match status" value="1"/>
</dbReference>
<comment type="similarity">
    <text evidence="2">Belongs to the UDP-N-acetylglucosamine 2-epimerase family.</text>
</comment>
<dbReference type="InterPro" id="IPR003331">
    <property type="entry name" value="UDP_GlcNAc_Epimerase_2_dom"/>
</dbReference>
<dbReference type="GO" id="GO:0008761">
    <property type="term" value="F:UDP-N-acetylglucosamine 2-epimerase activity"/>
    <property type="evidence" value="ECO:0007669"/>
    <property type="project" value="UniProtKB-EC"/>
</dbReference>
<evidence type="ECO:0000256" key="3">
    <source>
        <dbReference type="ARBA" id="ARBA00038858"/>
    </source>
</evidence>
<dbReference type="EMBL" id="BARW01041624">
    <property type="protein sequence ID" value="GAJ17129.1"/>
    <property type="molecule type" value="Genomic_DNA"/>
</dbReference>
<protein>
    <recommendedName>
        <fullName evidence="3">UDP-N-acetylglucosamine 2-epimerase (non-hydrolyzing)</fullName>
        <ecNumber evidence="3">5.1.3.14</ecNumber>
    </recommendedName>
</protein>
<dbReference type="PANTHER" id="PTHR43174">
    <property type="entry name" value="UDP-N-ACETYLGLUCOSAMINE 2-EPIMERASE"/>
    <property type="match status" value="1"/>
</dbReference>
<dbReference type="InterPro" id="IPR029767">
    <property type="entry name" value="WecB-like"/>
</dbReference>
<evidence type="ECO:0000256" key="2">
    <source>
        <dbReference type="ARBA" id="ARBA00038209"/>
    </source>
</evidence>
<evidence type="ECO:0000259" key="4">
    <source>
        <dbReference type="Pfam" id="PF02350"/>
    </source>
</evidence>
<evidence type="ECO:0000256" key="1">
    <source>
        <dbReference type="ARBA" id="ARBA00023235"/>
    </source>
</evidence>
<proteinExistence type="inferred from homology"/>
<accession>X1UHV7</accession>
<keyword evidence="1" id="KW-0413">Isomerase</keyword>
<dbReference type="AlphaFoldDB" id="X1UHV7"/>
<comment type="caution">
    <text evidence="5">The sequence shown here is derived from an EMBL/GenBank/DDBJ whole genome shotgun (WGS) entry which is preliminary data.</text>
</comment>
<gene>
    <name evidence="5" type="ORF">S12H4_62216</name>
</gene>
<name>X1UHV7_9ZZZZ</name>
<dbReference type="EC" id="5.1.3.14" evidence="3"/>
<sequence>IFQIKSDYDLSIMEQGQSLSNITNNSLLGIEKILKKERPSMVLVQGDTTTTFTGALAAFYQKIKIGHIEAGLRTNNKYYPFPEEVNRHLT</sequence>
<reference evidence="5" key="1">
    <citation type="journal article" date="2014" name="Front. Microbiol.">
        <title>High frequency of phylogenetically diverse reductive dehalogenase-homologous genes in deep subseafloor sedimentary metagenomes.</title>
        <authorList>
            <person name="Kawai M."/>
            <person name="Futagami T."/>
            <person name="Toyoda A."/>
            <person name="Takaki Y."/>
            <person name="Nishi S."/>
            <person name="Hori S."/>
            <person name="Arai W."/>
            <person name="Tsubouchi T."/>
            <person name="Morono Y."/>
            <person name="Uchiyama I."/>
            <person name="Ito T."/>
            <person name="Fujiyama A."/>
            <person name="Inagaki F."/>
            <person name="Takami H."/>
        </authorList>
    </citation>
    <scope>NUCLEOTIDE SEQUENCE</scope>
    <source>
        <strain evidence="5">Expedition CK06-06</strain>
    </source>
</reference>
<evidence type="ECO:0000313" key="5">
    <source>
        <dbReference type="EMBL" id="GAJ17129.1"/>
    </source>
</evidence>
<organism evidence="5">
    <name type="scientific">marine sediment metagenome</name>
    <dbReference type="NCBI Taxonomy" id="412755"/>
    <lineage>
        <taxon>unclassified sequences</taxon>
        <taxon>metagenomes</taxon>
        <taxon>ecological metagenomes</taxon>
    </lineage>
</organism>
<feature type="non-terminal residue" evidence="5">
    <location>
        <position position="90"/>
    </location>
</feature>
<dbReference type="PANTHER" id="PTHR43174:SF2">
    <property type="entry name" value="UDP-N-ACETYLGLUCOSAMINE 2-EPIMERASE"/>
    <property type="match status" value="1"/>
</dbReference>
<feature type="non-terminal residue" evidence="5">
    <location>
        <position position="1"/>
    </location>
</feature>
<feature type="domain" description="UDP-N-acetylglucosamine 2-epimerase" evidence="4">
    <location>
        <begin position="2"/>
        <end position="90"/>
    </location>
</feature>